<dbReference type="InterPro" id="IPR028359">
    <property type="entry name" value="UDP_ManNAc/GlcNAc_DH"/>
</dbReference>
<keyword evidence="7" id="KW-1185">Reference proteome</keyword>
<dbReference type="SMART" id="SM00984">
    <property type="entry name" value="UDPG_MGDP_dh_C"/>
    <property type="match status" value="1"/>
</dbReference>
<keyword evidence="2" id="KW-0560">Oxidoreductase</keyword>
<dbReference type="EMBL" id="FQZK01000054">
    <property type="protein sequence ID" value="SHK98361.1"/>
    <property type="molecule type" value="Genomic_DNA"/>
</dbReference>
<evidence type="ECO:0000256" key="1">
    <source>
        <dbReference type="ARBA" id="ARBA00006601"/>
    </source>
</evidence>
<dbReference type="PANTHER" id="PTHR43491">
    <property type="entry name" value="UDP-N-ACETYL-D-MANNOSAMINE DEHYDROGENASE"/>
    <property type="match status" value="1"/>
</dbReference>
<dbReference type="GO" id="GO:0016628">
    <property type="term" value="F:oxidoreductase activity, acting on the CH-CH group of donors, NAD or NADP as acceptor"/>
    <property type="evidence" value="ECO:0007669"/>
    <property type="project" value="InterPro"/>
</dbReference>
<protein>
    <submittedName>
        <fullName evidence="6">UDP-N-acetyl-D-mannosaminuronic acid dehydrogenase</fullName>
    </submittedName>
</protein>
<dbReference type="PANTHER" id="PTHR43491:SF2">
    <property type="entry name" value="UDP-N-ACETYL-D-MANNOSAMINE DEHYDROGENASE"/>
    <property type="match status" value="1"/>
</dbReference>
<feature type="domain" description="UDP-glucose/GDP-mannose dehydrogenase C-terminal" evidence="5">
    <location>
        <begin position="330"/>
        <end position="432"/>
    </location>
</feature>
<accession>A0A1M6WXI6</accession>
<dbReference type="GO" id="GO:0016616">
    <property type="term" value="F:oxidoreductase activity, acting on the CH-OH group of donors, NAD or NADP as acceptor"/>
    <property type="evidence" value="ECO:0007669"/>
    <property type="project" value="InterPro"/>
</dbReference>
<evidence type="ECO:0000256" key="2">
    <source>
        <dbReference type="ARBA" id="ARBA00023002"/>
    </source>
</evidence>
<dbReference type="Pfam" id="PF00984">
    <property type="entry name" value="UDPG_MGDP_dh"/>
    <property type="match status" value="1"/>
</dbReference>
<dbReference type="AlphaFoldDB" id="A0A1M6WXI6"/>
<name>A0A1M6WXI6_9ACTN</name>
<evidence type="ECO:0000256" key="3">
    <source>
        <dbReference type="ARBA" id="ARBA00023027"/>
    </source>
</evidence>
<evidence type="ECO:0000313" key="6">
    <source>
        <dbReference type="EMBL" id="SHK98361.1"/>
    </source>
</evidence>
<dbReference type="STRING" id="758803.SAMN05421803_1544"/>
<dbReference type="Gene3D" id="3.40.50.720">
    <property type="entry name" value="NAD(P)-binding Rossmann-like Domain"/>
    <property type="match status" value="2"/>
</dbReference>
<dbReference type="InterPro" id="IPR036291">
    <property type="entry name" value="NAD(P)-bd_dom_sf"/>
</dbReference>
<dbReference type="GO" id="GO:0051287">
    <property type="term" value="F:NAD binding"/>
    <property type="evidence" value="ECO:0007669"/>
    <property type="project" value="InterPro"/>
</dbReference>
<dbReference type="Pfam" id="PF03720">
    <property type="entry name" value="UDPG_MGDP_dh_C"/>
    <property type="match status" value="1"/>
</dbReference>
<dbReference type="SUPFAM" id="SSF48179">
    <property type="entry name" value="6-phosphogluconate dehydrogenase C-terminal domain-like"/>
    <property type="match status" value="1"/>
</dbReference>
<dbReference type="InterPro" id="IPR014027">
    <property type="entry name" value="UDP-Glc/GDP-Man_DH_C"/>
</dbReference>
<dbReference type="PIRSF" id="PIRSF000124">
    <property type="entry name" value="UDPglc_GDPman_dh"/>
    <property type="match status" value="1"/>
</dbReference>
<dbReference type="InterPro" id="IPR008927">
    <property type="entry name" value="6-PGluconate_DH-like_C_sf"/>
</dbReference>
<dbReference type="NCBIfam" id="TIGR03026">
    <property type="entry name" value="NDP-sugDHase"/>
    <property type="match status" value="1"/>
</dbReference>
<gene>
    <name evidence="6" type="ORF">SAMN05421803_1544</name>
</gene>
<proteinExistence type="inferred from homology"/>
<dbReference type="InterPro" id="IPR014026">
    <property type="entry name" value="UDP-Glc/GDP-Man_DH_dimer"/>
</dbReference>
<evidence type="ECO:0000259" key="5">
    <source>
        <dbReference type="SMART" id="SM00984"/>
    </source>
</evidence>
<dbReference type="SUPFAM" id="SSF52413">
    <property type="entry name" value="UDP-glucose/GDP-mannose dehydrogenase C-terminal domain"/>
    <property type="match status" value="1"/>
</dbReference>
<dbReference type="Pfam" id="PF03721">
    <property type="entry name" value="UDPG_MGDP_dh_N"/>
    <property type="match status" value="1"/>
</dbReference>
<dbReference type="InterPro" id="IPR001732">
    <property type="entry name" value="UDP-Glc/GDP-Man_DH_N"/>
</dbReference>
<dbReference type="PIRSF" id="PIRSF500136">
    <property type="entry name" value="UDP_ManNAc_DH"/>
    <property type="match status" value="1"/>
</dbReference>
<dbReference type="RefSeq" id="WP_073384447.1">
    <property type="nucleotide sequence ID" value="NZ_FQZK01000054.1"/>
</dbReference>
<sequence length="450" mass="48027">MRFLPDRKKYTVAIIGLGHVGSCVSLILADRGHEVIGVDTDAALVGELRGGVCRFHEPGLAELLERCHRLPSVRFTADHAEMSAADVVIVAVGTPVDESGAFIDTQLRGACKELSRHLRRGQLLIFKSTVPPGTTRELVIPLLESGGLSCGEDFGVVFSPERLSQGTALRELAELPVVVGGSDRDAAEAAEEFWRTALGVGVRSCASLETAEMIKIASNWWIDHNLALANELALVCSQAGVDMLDVVAATNDLPKGGGRVNILLPSVGVGGSCLTKDPWMAWSSARRRGVELRTVPTARAVNDGMPGYAASLVLDALRGAGKDPGGARVAVLGLAFKNDTGDLRATPVAPMVRALREAGVRVALHDPLVSPEAAEQVFGSPSVPDVEEAVRDADCIAVTAWHREFHGIDFAELRRYTRPDCAVLDGRAYFPRETIERLGSLGYTYLGIGR</sequence>
<dbReference type="Proteomes" id="UP000184452">
    <property type="component" value="Unassembled WGS sequence"/>
</dbReference>
<evidence type="ECO:0000256" key="4">
    <source>
        <dbReference type="PIRNR" id="PIRNR000124"/>
    </source>
</evidence>
<organism evidence="6 7">
    <name type="scientific">Nocardiopsis flavescens</name>
    <dbReference type="NCBI Taxonomy" id="758803"/>
    <lineage>
        <taxon>Bacteria</taxon>
        <taxon>Bacillati</taxon>
        <taxon>Actinomycetota</taxon>
        <taxon>Actinomycetes</taxon>
        <taxon>Streptosporangiales</taxon>
        <taxon>Nocardiopsidaceae</taxon>
        <taxon>Nocardiopsis</taxon>
    </lineage>
</organism>
<keyword evidence="3" id="KW-0520">NAD</keyword>
<dbReference type="InterPro" id="IPR017476">
    <property type="entry name" value="UDP-Glc/GDP-Man"/>
</dbReference>
<comment type="similarity">
    <text evidence="1 4">Belongs to the UDP-glucose/GDP-mannose dehydrogenase family.</text>
</comment>
<dbReference type="OrthoDB" id="5193947at2"/>
<reference evidence="6 7" key="1">
    <citation type="submission" date="2016-11" db="EMBL/GenBank/DDBJ databases">
        <authorList>
            <person name="Jaros S."/>
            <person name="Januszkiewicz K."/>
            <person name="Wedrychowicz H."/>
        </authorList>
    </citation>
    <scope>NUCLEOTIDE SEQUENCE [LARGE SCALE GENOMIC DNA]</scope>
    <source>
        <strain evidence="6 7">CGMCC 4.5723</strain>
    </source>
</reference>
<dbReference type="GO" id="GO:0000271">
    <property type="term" value="P:polysaccharide biosynthetic process"/>
    <property type="evidence" value="ECO:0007669"/>
    <property type="project" value="InterPro"/>
</dbReference>
<dbReference type="InterPro" id="IPR036220">
    <property type="entry name" value="UDP-Glc/GDP-Man_DH_C_sf"/>
</dbReference>
<dbReference type="SUPFAM" id="SSF51735">
    <property type="entry name" value="NAD(P)-binding Rossmann-fold domains"/>
    <property type="match status" value="1"/>
</dbReference>
<evidence type="ECO:0000313" key="7">
    <source>
        <dbReference type="Proteomes" id="UP000184452"/>
    </source>
</evidence>